<dbReference type="AlphaFoldDB" id="A0A381UQY5"/>
<evidence type="ECO:0000259" key="1">
    <source>
        <dbReference type="SMART" id="SM00852"/>
    </source>
</evidence>
<dbReference type="EMBL" id="UINC01006911">
    <property type="protein sequence ID" value="SVA30354.1"/>
    <property type="molecule type" value="Genomic_DNA"/>
</dbReference>
<proteinExistence type="inferred from homology"/>
<dbReference type="Gene3D" id="3.90.950.20">
    <property type="entry name" value="CinA-like"/>
    <property type="match status" value="1"/>
</dbReference>
<dbReference type="Pfam" id="PF00994">
    <property type="entry name" value="MoCF_biosynth"/>
    <property type="match status" value="1"/>
</dbReference>
<gene>
    <name evidence="2" type="ORF">METZ01_LOCUS83208</name>
</gene>
<dbReference type="PANTHER" id="PTHR13939">
    <property type="entry name" value="NICOTINAMIDE-NUCLEOTIDE AMIDOHYDROLASE PNCC"/>
    <property type="match status" value="1"/>
</dbReference>
<dbReference type="CDD" id="cd00885">
    <property type="entry name" value="cinA"/>
    <property type="match status" value="1"/>
</dbReference>
<dbReference type="SMART" id="SM00852">
    <property type="entry name" value="MoCF_biosynth"/>
    <property type="match status" value="1"/>
</dbReference>
<dbReference type="InterPro" id="IPR008136">
    <property type="entry name" value="CinA_C"/>
</dbReference>
<dbReference type="InterPro" id="IPR050101">
    <property type="entry name" value="CinA"/>
</dbReference>
<name>A0A381UQY5_9ZZZZ</name>
<sequence length="420" mass="44186">VRCEIVAVGTELLLGQIVDTNSSWIGERLALAGIDCHRHTAVGDNRERMKVAFTEALDRSDAVIVTGGLGPTQDDITREVLAEVLGVDLVRDPDVVVRIEAVFGGRGRPMPASNLRQADVPVGATTIAQMPGTAPGLVCPVGAGGDDSPKVIYAVPGVPWEMQQMLDGTVLPDLKRRAGISSVIRSRTLRTWGRSESGLAEDLAAEIDRLDAEGGPTIAFLASGMEGLKVRITAKAPTDDEVDDLLADEEARVRAIVGPIVFGVDDQTMESVVLDLLVDQGLRMATAESLTGGMVGSRLTDVPGSSRAFVGSVVAYDGDVKRSLLGVPDGPVVGEVAVTAMAANVCGVLGADVSVAVTGVAGPGPQEGEEPGTVWMATCVDGVVEVVRTRWPFDRTRIRQFTVITVLDALRLRLLARRDA</sequence>
<dbReference type="InterPro" id="IPR001453">
    <property type="entry name" value="MoaB/Mog_dom"/>
</dbReference>
<dbReference type="NCBIfam" id="NF001813">
    <property type="entry name" value="PRK00549.1"/>
    <property type="match status" value="1"/>
</dbReference>
<dbReference type="Pfam" id="PF18146">
    <property type="entry name" value="CinA_KH"/>
    <property type="match status" value="1"/>
</dbReference>
<dbReference type="SUPFAM" id="SSF142433">
    <property type="entry name" value="CinA-like"/>
    <property type="match status" value="1"/>
</dbReference>
<feature type="non-terminal residue" evidence="2">
    <location>
        <position position="1"/>
    </location>
</feature>
<dbReference type="Gene3D" id="3.40.980.10">
    <property type="entry name" value="MoaB/Mog-like domain"/>
    <property type="match status" value="1"/>
</dbReference>
<dbReference type="PIRSF" id="PIRSF006728">
    <property type="entry name" value="CinA"/>
    <property type="match status" value="1"/>
</dbReference>
<dbReference type="NCBIfam" id="TIGR00199">
    <property type="entry name" value="PncC_domain"/>
    <property type="match status" value="1"/>
</dbReference>
<dbReference type="Pfam" id="PF02464">
    <property type="entry name" value="CinA"/>
    <property type="match status" value="1"/>
</dbReference>
<feature type="domain" description="MoaB/Mog" evidence="1">
    <location>
        <begin position="4"/>
        <end position="177"/>
    </location>
</feature>
<dbReference type="InterPro" id="IPR008135">
    <property type="entry name" value="Competence-induced_CinA"/>
</dbReference>
<dbReference type="PANTHER" id="PTHR13939:SF0">
    <property type="entry name" value="NMN AMIDOHYDROLASE-LIKE PROTEIN YFAY"/>
    <property type="match status" value="1"/>
</dbReference>
<accession>A0A381UQY5</accession>
<dbReference type="InterPro" id="IPR041424">
    <property type="entry name" value="CinA_KH"/>
</dbReference>
<dbReference type="InterPro" id="IPR036653">
    <property type="entry name" value="CinA-like_C"/>
</dbReference>
<organism evidence="2">
    <name type="scientific">marine metagenome</name>
    <dbReference type="NCBI Taxonomy" id="408172"/>
    <lineage>
        <taxon>unclassified sequences</taxon>
        <taxon>metagenomes</taxon>
        <taxon>ecological metagenomes</taxon>
    </lineage>
</organism>
<dbReference type="NCBIfam" id="TIGR00200">
    <property type="entry name" value="cinA_nterm"/>
    <property type="match status" value="1"/>
</dbReference>
<dbReference type="SUPFAM" id="SSF53218">
    <property type="entry name" value="Molybdenum cofactor biosynthesis proteins"/>
    <property type="match status" value="1"/>
</dbReference>
<dbReference type="HAMAP" id="MF_00226_B">
    <property type="entry name" value="CinA_B"/>
    <property type="match status" value="1"/>
</dbReference>
<dbReference type="InterPro" id="IPR036425">
    <property type="entry name" value="MoaB/Mog-like_dom_sf"/>
</dbReference>
<protein>
    <recommendedName>
        <fullName evidence="1">MoaB/Mog domain-containing protein</fullName>
    </recommendedName>
</protein>
<evidence type="ECO:0000313" key="2">
    <source>
        <dbReference type="EMBL" id="SVA30354.1"/>
    </source>
</evidence>
<dbReference type="Gene3D" id="3.30.70.2860">
    <property type="match status" value="1"/>
</dbReference>
<reference evidence="2" key="1">
    <citation type="submission" date="2018-05" db="EMBL/GenBank/DDBJ databases">
        <authorList>
            <person name="Lanie J.A."/>
            <person name="Ng W.-L."/>
            <person name="Kazmierczak K.M."/>
            <person name="Andrzejewski T.M."/>
            <person name="Davidsen T.M."/>
            <person name="Wayne K.J."/>
            <person name="Tettelin H."/>
            <person name="Glass J.I."/>
            <person name="Rusch D."/>
            <person name="Podicherti R."/>
            <person name="Tsui H.-C.T."/>
            <person name="Winkler M.E."/>
        </authorList>
    </citation>
    <scope>NUCLEOTIDE SEQUENCE</scope>
</reference>